<evidence type="ECO:0000313" key="1">
    <source>
        <dbReference type="EMBL" id="MFD2866472.1"/>
    </source>
</evidence>
<keyword evidence="2" id="KW-1185">Reference proteome</keyword>
<dbReference type="SUPFAM" id="SSF52283">
    <property type="entry name" value="Formate/glycerate dehydrogenase catalytic domain-like"/>
    <property type="match status" value="1"/>
</dbReference>
<organism evidence="1 2">
    <name type="scientific">Mucilaginibacter antarcticus</name>
    <dbReference type="NCBI Taxonomy" id="1855725"/>
    <lineage>
        <taxon>Bacteria</taxon>
        <taxon>Pseudomonadati</taxon>
        <taxon>Bacteroidota</taxon>
        <taxon>Sphingobacteriia</taxon>
        <taxon>Sphingobacteriales</taxon>
        <taxon>Sphingobacteriaceae</taxon>
        <taxon>Mucilaginibacter</taxon>
    </lineage>
</organism>
<dbReference type="Proteomes" id="UP001597601">
    <property type="component" value="Unassembled WGS sequence"/>
</dbReference>
<name>A0ABW5XTF2_9SPHI</name>
<protein>
    <recommendedName>
        <fullName evidence="3">D-isomer specific 2-hydroxyacid dehydrogenase-like protein</fullName>
    </recommendedName>
</protein>
<proteinExistence type="predicted"/>
<comment type="caution">
    <text evidence="1">The sequence shown here is derived from an EMBL/GenBank/DDBJ whole genome shotgun (WGS) entry which is preliminary data.</text>
</comment>
<accession>A0ABW5XTF2</accession>
<dbReference type="Gene3D" id="3.40.50.720">
    <property type="entry name" value="NAD(P)-binding Rossmann-like Domain"/>
    <property type="match status" value="1"/>
</dbReference>
<evidence type="ECO:0000313" key="2">
    <source>
        <dbReference type="Proteomes" id="UP001597601"/>
    </source>
</evidence>
<reference evidence="2" key="1">
    <citation type="journal article" date="2019" name="Int. J. Syst. Evol. Microbiol.">
        <title>The Global Catalogue of Microorganisms (GCM) 10K type strain sequencing project: providing services to taxonomists for standard genome sequencing and annotation.</title>
        <authorList>
            <consortium name="The Broad Institute Genomics Platform"/>
            <consortium name="The Broad Institute Genome Sequencing Center for Infectious Disease"/>
            <person name="Wu L."/>
            <person name="Ma J."/>
        </authorList>
    </citation>
    <scope>NUCLEOTIDE SEQUENCE [LARGE SCALE GENOMIC DNA]</scope>
    <source>
        <strain evidence="2">KCTC 52232</strain>
    </source>
</reference>
<gene>
    <name evidence="1" type="ORF">ACFSYC_17385</name>
</gene>
<dbReference type="RefSeq" id="WP_377130114.1">
    <property type="nucleotide sequence ID" value="NZ_JBHUON010000027.1"/>
</dbReference>
<evidence type="ECO:0008006" key="3">
    <source>
        <dbReference type="Google" id="ProtNLM"/>
    </source>
</evidence>
<dbReference type="EMBL" id="JBHUON010000027">
    <property type="protein sequence ID" value="MFD2866472.1"/>
    <property type="molecule type" value="Genomic_DNA"/>
</dbReference>
<sequence length="107" mass="12003">MKAVAYSVQAFEKEYFAKANKKKHKITLIANPLGVDTIHYAEGKEAIILPNGLEISKDITHKLYAVGIKYIITRGASNSIDELQGIAEQMIKDLDRTNKDNWLLQVS</sequence>